<proteinExistence type="predicted"/>
<dbReference type="EMBL" id="MU266952">
    <property type="protein sequence ID" value="KAH7917736.1"/>
    <property type="molecule type" value="Genomic_DNA"/>
</dbReference>
<gene>
    <name evidence="1" type="ORF">BV22DRAFT_1025860</name>
</gene>
<evidence type="ECO:0000313" key="1">
    <source>
        <dbReference type="EMBL" id="KAH7917736.1"/>
    </source>
</evidence>
<dbReference type="Proteomes" id="UP000790709">
    <property type="component" value="Unassembled WGS sequence"/>
</dbReference>
<organism evidence="1 2">
    <name type="scientific">Leucogyrophana mollusca</name>
    <dbReference type="NCBI Taxonomy" id="85980"/>
    <lineage>
        <taxon>Eukaryota</taxon>
        <taxon>Fungi</taxon>
        <taxon>Dikarya</taxon>
        <taxon>Basidiomycota</taxon>
        <taxon>Agaricomycotina</taxon>
        <taxon>Agaricomycetes</taxon>
        <taxon>Agaricomycetidae</taxon>
        <taxon>Boletales</taxon>
        <taxon>Boletales incertae sedis</taxon>
        <taxon>Leucogyrophana</taxon>
    </lineage>
</organism>
<accession>A0ACB8AW15</accession>
<name>A0ACB8AW15_9AGAM</name>
<evidence type="ECO:0000313" key="2">
    <source>
        <dbReference type="Proteomes" id="UP000790709"/>
    </source>
</evidence>
<protein>
    <submittedName>
        <fullName evidence="1">Uncharacterized protein</fullName>
    </submittedName>
</protein>
<sequence length="141" mass="16184">MQVRLMWGTRWGITRIAFTLSRYMPFAGVIMTCYGKLRRDYWLCIPFGKVSNGIHYVCIISSEGLLILRTYAIWECSRKLLISLLLTPVGSLLLIMYGRTNLYKVNPGGCTFETNKNTVLQYVPLAFYEIGKFCLALTLIH</sequence>
<keyword evidence="2" id="KW-1185">Reference proteome</keyword>
<reference evidence="1" key="1">
    <citation type="journal article" date="2021" name="New Phytol.">
        <title>Evolutionary innovations through gain and loss of genes in the ectomycorrhizal Boletales.</title>
        <authorList>
            <person name="Wu G."/>
            <person name="Miyauchi S."/>
            <person name="Morin E."/>
            <person name="Kuo A."/>
            <person name="Drula E."/>
            <person name="Varga T."/>
            <person name="Kohler A."/>
            <person name="Feng B."/>
            <person name="Cao Y."/>
            <person name="Lipzen A."/>
            <person name="Daum C."/>
            <person name="Hundley H."/>
            <person name="Pangilinan J."/>
            <person name="Johnson J."/>
            <person name="Barry K."/>
            <person name="LaButti K."/>
            <person name="Ng V."/>
            <person name="Ahrendt S."/>
            <person name="Min B."/>
            <person name="Choi I.G."/>
            <person name="Park H."/>
            <person name="Plett J.M."/>
            <person name="Magnuson J."/>
            <person name="Spatafora J.W."/>
            <person name="Nagy L.G."/>
            <person name="Henrissat B."/>
            <person name="Grigoriev I.V."/>
            <person name="Yang Z.L."/>
            <person name="Xu J."/>
            <person name="Martin F.M."/>
        </authorList>
    </citation>
    <scope>NUCLEOTIDE SEQUENCE</scope>
    <source>
        <strain evidence="1">KUC20120723A-06</strain>
    </source>
</reference>
<comment type="caution">
    <text evidence="1">The sequence shown here is derived from an EMBL/GenBank/DDBJ whole genome shotgun (WGS) entry which is preliminary data.</text>
</comment>